<dbReference type="PIRSF" id="PIRSF500134">
    <property type="entry name" value="UDPglc_DH_bac"/>
    <property type="match status" value="1"/>
</dbReference>
<dbReference type="SUPFAM" id="SSF52413">
    <property type="entry name" value="UDP-glucose/GDP-mannose dehydrogenase C-terminal domain"/>
    <property type="match status" value="1"/>
</dbReference>
<feature type="binding site" evidence="11">
    <location>
        <position position="30"/>
    </location>
    <ligand>
        <name>NAD(+)</name>
        <dbReference type="ChEBI" id="CHEBI:57540"/>
    </ligand>
</feature>
<dbReference type="InterPro" id="IPR001732">
    <property type="entry name" value="UDP-Glc/GDP-Man_DH_N"/>
</dbReference>
<dbReference type="Gene3D" id="1.20.5.100">
    <property type="entry name" value="Cytochrome c1, transmembrane anchor, C-terminal"/>
    <property type="match status" value="1"/>
</dbReference>
<feature type="domain" description="UDP-glucose/GDP-mannose dehydrogenase C-terminal" evidence="12">
    <location>
        <begin position="315"/>
        <end position="416"/>
    </location>
</feature>
<organism evidence="13 14">
    <name type="scientific">Dyadobacter helix</name>
    <dbReference type="NCBI Taxonomy" id="2822344"/>
    <lineage>
        <taxon>Bacteria</taxon>
        <taxon>Pseudomonadati</taxon>
        <taxon>Bacteroidota</taxon>
        <taxon>Cytophagia</taxon>
        <taxon>Cytophagales</taxon>
        <taxon>Spirosomataceae</taxon>
        <taxon>Dyadobacter</taxon>
    </lineage>
</organism>
<keyword evidence="6 8" id="KW-0520">NAD</keyword>
<feature type="binding site" evidence="10">
    <location>
        <begin position="150"/>
        <end position="153"/>
    </location>
    <ligand>
        <name>substrate</name>
    </ligand>
</feature>
<sequence>MKIAVVGTGYVGLVTGTCFAETGNQVTCVDIDANKVARLQNGEIPIYEPGLDVLFDRNIAEDRLKFTTNLAEGIKDAEVIFLALPTPPGEDGSADLKYILGVANDLGPILENYAVIIDKSTVPVGTAEKVRQAVAQHAKVDFDVVSNPEFLREGVAVDDFMKPDRVVVGTTSDKAKKVMEKLYAPLVRQGNPVIFMDERSAEMTKYAANSFLALKITFMNEIANLCERVGANVDDIRRGIGTDSRIGKRFLFAGIGYGGSCFPKDVQALAKTSSDYGYDFRTLRSVMAVNEDQKKKLLPIVMEYFGGNLKGKTIAVWGLAFKPYTDDIREAPALENIKALLEAGASITVYDPEAMDNVKKLIPNITYCHTAYAALDDADALMIFTEWPQFRTPDFVKMSKLLKEKVVFDGRNLYELETMKEQGFTYYSIGRETVQSSVPVI</sequence>
<feature type="active site" description="Nucleophile" evidence="9">
    <location>
        <position position="261"/>
    </location>
</feature>
<dbReference type="RefSeq" id="WP_215238249.1">
    <property type="nucleotide sequence ID" value="NZ_CAJRAF010000001.1"/>
</dbReference>
<dbReference type="InterPro" id="IPR036291">
    <property type="entry name" value="NAD(P)-bd_dom_sf"/>
</dbReference>
<evidence type="ECO:0000256" key="11">
    <source>
        <dbReference type="PIRSR" id="PIRSR500134-3"/>
    </source>
</evidence>
<evidence type="ECO:0000256" key="3">
    <source>
        <dbReference type="ARBA" id="ARBA00012954"/>
    </source>
</evidence>
<feature type="binding site" evidence="11">
    <location>
        <position position="264"/>
    </location>
    <ligand>
        <name>NAD(+)</name>
        <dbReference type="ChEBI" id="CHEBI:57540"/>
    </ligand>
</feature>
<keyword evidence="5 8" id="KW-0560">Oxidoreductase</keyword>
<accession>A0A916NKM8</accession>
<dbReference type="Pfam" id="PF00984">
    <property type="entry name" value="UDPG_MGDP_dh"/>
    <property type="match status" value="1"/>
</dbReference>
<keyword evidence="14" id="KW-1185">Reference proteome</keyword>
<evidence type="ECO:0000256" key="4">
    <source>
        <dbReference type="ARBA" id="ARBA00015132"/>
    </source>
</evidence>
<evidence type="ECO:0000256" key="10">
    <source>
        <dbReference type="PIRSR" id="PIRSR500134-2"/>
    </source>
</evidence>
<proteinExistence type="inferred from homology"/>
<reference evidence="13" key="1">
    <citation type="submission" date="2021-04" db="EMBL/GenBank/DDBJ databases">
        <authorList>
            <person name="Rodrigo-Torres L."/>
            <person name="Arahal R. D."/>
            <person name="Lucena T."/>
        </authorList>
    </citation>
    <scope>NUCLEOTIDE SEQUENCE</scope>
    <source>
        <strain evidence="13">CECT 9275</strain>
    </source>
</reference>
<feature type="binding site" evidence="11">
    <location>
        <position position="153"/>
    </location>
    <ligand>
        <name>NAD(+)</name>
        <dbReference type="ChEBI" id="CHEBI:57540"/>
    </ligand>
</feature>
<dbReference type="GO" id="GO:0051287">
    <property type="term" value="F:NAD binding"/>
    <property type="evidence" value="ECO:0007669"/>
    <property type="project" value="InterPro"/>
</dbReference>
<dbReference type="InterPro" id="IPR036220">
    <property type="entry name" value="UDP-Glc/GDP-Man_DH_C_sf"/>
</dbReference>
<dbReference type="AlphaFoldDB" id="A0A916NKM8"/>
<feature type="binding site" evidence="10">
    <location>
        <position position="205"/>
    </location>
    <ligand>
        <name>substrate</name>
    </ligand>
</feature>
<feature type="binding site" evidence="10">
    <location>
        <position position="258"/>
    </location>
    <ligand>
        <name>substrate</name>
    </ligand>
</feature>
<dbReference type="PANTHER" id="PTHR43750:SF3">
    <property type="entry name" value="UDP-GLUCOSE 6-DEHYDROGENASE TUAD"/>
    <property type="match status" value="1"/>
</dbReference>
<feature type="binding site" evidence="11">
    <location>
        <position position="329"/>
    </location>
    <ligand>
        <name>NAD(+)</name>
        <dbReference type="ChEBI" id="CHEBI:57540"/>
    </ligand>
</feature>
<comment type="caution">
    <text evidence="13">The sequence shown here is derived from an EMBL/GenBank/DDBJ whole genome shotgun (WGS) entry which is preliminary data.</text>
</comment>
<dbReference type="Pfam" id="PF03720">
    <property type="entry name" value="UDPG_MGDP_dh_C"/>
    <property type="match status" value="1"/>
</dbReference>
<dbReference type="InterPro" id="IPR008927">
    <property type="entry name" value="6-PGluconate_DH-like_C_sf"/>
</dbReference>
<dbReference type="Pfam" id="PF03721">
    <property type="entry name" value="UDPG_MGDP_dh_N"/>
    <property type="match status" value="1"/>
</dbReference>
<dbReference type="PIRSF" id="PIRSF000124">
    <property type="entry name" value="UDPglc_GDPman_dh"/>
    <property type="match status" value="1"/>
</dbReference>
<feature type="binding site" evidence="10">
    <location>
        <begin position="250"/>
        <end position="254"/>
    </location>
    <ligand>
        <name>substrate</name>
    </ligand>
</feature>
<dbReference type="NCBIfam" id="TIGR03026">
    <property type="entry name" value="NDP-sugDHase"/>
    <property type="match status" value="1"/>
</dbReference>
<evidence type="ECO:0000259" key="12">
    <source>
        <dbReference type="SMART" id="SM00984"/>
    </source>
</evidence>
<dbReference type="EC" id="1.1.1.22" evidence="3 8"/>
<dbReference type="GO" id="GO:0003979">
    <property type="term" value="F:UDP-glucose 6-dehydrogenase activity"/>
    <property type="evidence" value="ECO:0007669"/>
    <property type="project" value="UniProtKB-EC"/>
</dbReference>
<dbReference type="InterPro" id="IPR028357">
    <property type="entry name" value="UDPglc_DH_bac"/>
</dbReference>
<dbReference type="PANTHER" id="PTHR43750">
    <property type="entry name" value="UDP-GLUCOSE 6-DEHYDROGENASE TUAD"/>
    <property type="match status" value="1"/>
</dbReference>
<evidence type="ECO:0000256" key="2">
    <source>
        <dbReference type="ARBA" id="ARBA00006601"/>
    </source>
</evidence>
<dbReference type="InterPro" id="IPR017476">
    <property type="entry name" value="UDP-Glc/GDP-Man"/>
</dbReference>
<comment type="catalytic activity">
    <reaction evidence="7 8">
        <text>UDP-alpha-D-glucose + 2 NAD(+) + H2O = UDP-alpha-D-glucuronate + 2 NADH + 3 H(+)</text>
        <dbReference type="Rhea" id="RHEA:23596"/>
        <dbReference type="ChEBI" id="CHEBI:15377"/>
        <dbReference type="ChEBI" id="CHEBI:15378"/>
        <dbReference type="ChEBI" id="CHEBI:57540"/>
        <dbReference type="ChEBI" id="CHEBI:57945"/>
        <dbReference type="ChEBI" id="CHEBI:58052"/>
        <dbReference type="ChEBI" id="CHEBI:58885"/>
        <dbReference type="EC" id="1.1.1.22"/>
    </reaction>
</comment>
<dbReference type="SUPFAM" id="SSF48179">
    <property type="entry name" value="6-phosphogluconate dehydrogenase C-terminal domain-like"/>
    <property type="match status" value="1"/>
</dbReference>
<comment type="pathway">
    <text evidence="1">Nucleotide-sugar biosynthesis; UDP-alpha-D-glucuronate biosynthesis; UDP-alpha-D-glucuronate from UDP-alpha-D-glucose: step 1/1.</text>
</comment>
<comment type="similarity">
    <text evidence="2 8">Belongs to the UDP-glucose/GDP-mannose dehydrogenase family.</text>
</comment>
<gene>
    <name evidence="13" type="primary">tuaD</name>
    <name evidence="13" type="ORF">DYBT9275_01620</name>
</gene>
<dbReference type="GO" id="GO:0000271">
    <property type="term" value="P:polysaccharide biosynthetic process"/>
    <property type="evidence" value="ECO:0007669"/>
    <property type="project" value="InterPro"/>
</dbReference>
<feature type="binding site" evidence="11">
    <location>
        <position position="86"/>
    </location>
    <ligand>
        <name>NAD(+)</name>
        <dbReference type="ChEBI" id="CHEBI:57540"/>
    </ligand>
</feature>
<dbReference type="SMART" id="SM00984">
    <property type="entry name" value="UDPG_MGDP_dh_C"/>
    <property type="match status" value="1"/>
</dbReference>
<dbReference type="SUPFAM" id="SSF51735">
    <property type="entry name" value="NAD(P)-binding Rossmann-fold domains"/>
    <property type="match status" value="1"/>
</dbReference>
<evidence type="ECO:0000313" key="13">
    <source>
        <dbReference type="EMBL" id="CAG4995367.1"/>
    </source>
</evidence>
<protein>
    <recommendedName>
        <fullName evidence="4 8">UDP-glucose 6-dehydrogenase</fullName>
        <ecNumber evidence="3 8">1.1.1.22</ecNumber>
    </recommendedName>
</protein>
<feature type="binding site" evidence="11">
    <location>
        <position position="121"/>
    </location>
    <ligand>
        <name>NAD(+)</name>
        <dbReference type="ChEBI" id="CHEBI:57540"/>
    </ligand>
</feature>
<evidence type="ECO:0000256" key="7">
    <source>
        <dbReference type="ARBA" id="ARBA00047473"/>
    </source>
</evidence>
<dbReference type="InterPro" id="IPR014027">
    <property type="entry name" value="UDP-Glc/GDP-Man_DH_C"/>
</dbReference>
<dbReference type="InterPro" id="IPR014026">
    <property type="entry name" value="UDP-Glc/GDP-Man_DH_dimer"/>
</dbReference>
<evidence type="ECO:0000256" key="9">
    <source>
        <dbReference type="PIRSR" id="PIRSR500134-1"/>
    </source>
</evidence>
<evidence type="ECO:0000256" key="8">
    <source>
        <dbReference type="PIRNR" id="PIRNR000124"/>
    </source>
</evidence>
<dbReference type="EMBL" id="CAJRAF010000001">
    <property type="protein sequence ID" value="CAG4995367.1"/>
    <property type="molecule type" value="Genomic_DNA"/>
</dbReference>
<evidence type="ECO:0000256" key="1">
    <source>
        <dbReference type="ARBA" id="ARBA00004701"/>
    </source>
</evidence>
<dbReference type="Proteomes" id="UP000680038">
    <property type="component" value="Unassembled WGS sequence"/>
</dbReference>
<evidence type="ECO:0000256" key="5">
    <source>
        <dbReference type="ARBA" id="ARBA00023002"/>
    </source>
</evidence>
<feature type="binding site" evidence="11">
    <location>
        <position position="35"/>
    </location>
    <ligand>
        <name>NAD(+)</name>
        <dbReference type="ChEBI" id="CHEBI:57540"/>
    </ligand>
</feature>
<evidence type="ECO:0000313" key="14">
    <source>
        <dbReference type="Proteomes" id="UP000680038"/>
    </source>
</evidence>
<name>A0A916NKM8_9BACT</name>
<feature type="binding site" evidence="10">
    <location>
        <position position="322"/>
    </location>
    <ligand>
        <name>substrate</name>
    </ligand>
</feature>
<evidence type="ECO:0000256" key="6">
    <source>
        <dbReference type="ARBA" id="ARBA00023027"/>
    </source>
</evidence>
<dbReference type="Gene3D" id="3.40.50.720">
    <property type="entry name" value="NAD(P)-binding Rossmann-like Domain"/>
    <property type="match status" value="2"/>
</dbReference>